<keyword evidence="1" id="KW-0175">Coiled coil</keyword>
<dbReference type="InterPro" id="IPR050678">
    <property type="entry name" value="DNA_Partitioning_ATPase"/>
</dbReference>
<proteinExistence type="predicted"/>
<dbReference type="Pfam" id="PF13614">
    <property type="entry name" value="AAA_31"/>
    <property type="match status" value="1"/>
</dbReference>
<evidence type="ECO:0000313" key="3">
    <source>
        <dbReference type="EMBL" id="SDH67334.1"/>
    </source>
</evidence>
<dbReference type="InterPro" id="IPR025669">
    <property type="entry name" value="AAA_dom"/>
</dbReference>
<evidence type="ECO:0000259" key="2">
    <source>
        <dbReference type="Pfam" id="PF13614"/>
    </source>
</evidence>
<gene>
    <name evidence="3" type="ORF">SAMN05216588_106152</name>
</gene>
<dbReference type="PANTHER" id="PTHR13696">
    <property type="entry name" value="P-LOOP CONTAINING NUCLEOSIDE TRIPHOSPHATE HYDROLASE"/>
    <property type="match status" value="1"/>
</dbReference>
<dbReference type="AlphaFoldDB" id="A0A1G8EBT6"/>
<evidence type="ECO:0000313" key="4">
    <source>
        <dbReference type="Proteomes" id="UP000198606"/>
    </source>
</evidence>
<name>A0A1G8EBT6_9GAMM</name>
<sequence length="304" mass="34028">MRAHYPGDDFSSQTLSSDFLMGDAHPGVSRYCQEPMASMNVLESGEMQMRRVVFNQKGGVGKSSIACNLAAVSASQGYRTLLVDLDAQANSSHYLTGLSGDEIPMGIADFFKQTLSGGPFAKKGKVDIYETPFDNLHVITATAELAELQPKLEQKHKINKLRKLLEELSEDYEQIYLDTPPALNFYTVSALIAADRVLIPFDCDTFSRNALFGLLREIEELKEDHNETLEVEGIVVNQFQPRATLPQQLLDELIAEGLPVLPVNLMSSVKMRESHQACTPLIYLDPRHKLTQQYVELHDLLQQR</sequence>
<reference evidence="3 4" key="1">
    <citation type="submission" date="2016-10" db="EMBL/GenBank/DDBJ databases">
        <authorList>
            <person name="de Groot N.N."/>
        </authorList>
    </citation>
    <scope>NUCLEOTIDE SEQUENCE [LARGE SCALE GENOMIC DNA]</scope>
    <source>
        <strain evidence="3 4">LMG 18387</strain>
    </source>
</reference>
<organism evidence="3 4">
    <name type="scientific">Phytopseudomonas flavescens</name>
    <dbReference type="NCBI Taxonomy" id="29435"/>
    <lineage>
        <taxon>Bacteria</taxon>
        <taxon>Pseudomonadati</taxon>
        <taxon>Pseudomonadota</taxon>
        <taxon>Gammaproteobacteria</taxon>
        <taxon>Pseudomonadales</taxon>
        <taxon>Pseudomonadaceae</taxon>
        <taxon>Phytopseudomonas</taxon>
    </lineage>
</organism>
<protein>
    <submittedName>
        <fullName evidence="3">Chromosome partitioning protein</fullName>
    </submittedName>
</protein>
<dbReference type="CDD" id="cd02042">
    <property type="entry name" value="ParAB_family"/>
    <property type="match status" value="1"/>
</dbReference>
<dbReference type="STRING" id="29435.SAMN05216588_106152"/>
<dbReference type="Proteomes" id="UP000198606">
    <property type="component" value="Unassembled WGS sequence"/>
</dbReference>
<evidence type="ECO:0000256" key="1">
    <source>
        <dbReference type="SAM" id="Coils"/>
    </source>
</evidence>
<dbReference type="InterPro" id="IPR027417">
    <property type="entry name" value="P-loop_NTPase"/>
</dbReference>
<dbReference type="Gene3D" id="3.40.50.300">
    <property type="entry name" value="P-loop containing nucleotide triphosphate hydrolases"/>
    <property type="match status" value="1"/>
</dbReference>
<dbReference type="PANTHER" id="PTHR13696:SF52">
    <property type="entry name" value="PARA FAMILY PROTEIN CT_582"/>
    <property type="match status" value="1"/>
</dbReference>
<feature type="domain" description="AAA" evidence="2">
    <location>
        <begin position="53"/>
        <end position="231"/>
    </location>
</feature>
<accession>A0A1G8EBT6</accession>
<dbReference type="SUPFAM" id="SSF52540">
    <property type="entry name" value="P-loop containing nucleoside triphosphate hydrolases"/>
    <property type="match status" value="1"/>
</dbReference>
<feature type="coiled-coil region" evidence="1">
    <location>
        <begin position="151"/>
        <end position="178"/>
    </location>
</feature>
<dbReference type="EMBL" id="FNDG01000006">
    <property type="protein sequence ID" value="SDH67334.1"/>
    <property type="molecule type" value="Genomic_DNA"/>
</dbReference>